<comment type="caution">
    <text evidence="2">The sequence shown here is derived from an EMBL/GenBank/DDBJ whole genome shotgun (WGS) entry which is preliminary data.</text>
</comment>
<evidence type="ECO:0000313" key="3">
    <source>
        <dbReference type="Proteomes" id="UP001501057"/>
    </source>
</evidence>
<keyword evidence="1" id="KW-0472">Membrane</keyword>
<protein>
    <submittedName>
        <fullName evidence="2">Uncharacterized protein</fullName>
    </submittedName>
</protein>
<accession>A0ABP4WAN9</accession>
<dbReference type="EMBL" id="BAAAME010000005">
    <property type="protein sequence ID" value="GAA1749074.1"/>
    <property type="molecule type" value="Genomic_DNA"/>
</dbReference>
<organism evidence="2 3">
    <name type="scientific">Aeromicrobium alkaliterrae</name>
    <dbReference type="NCBI Taxonomy" id="302168"/>
    <lineage>
        <taxon>Bacteria</taxon>
        <taxon>Bacillati</taxon>
        <taxon>Actinomycetota</taxon>
        <taxon>Actinomycetes</taxon>
        <taxon>Propionibacteriales</taxon>
        <taxon>Nocardioidaceae</taxon>
        <taxon>Aeromicrobium</taxon>
    </lineage>
</organism>
<feature type="transmembrane region" description="Helical" evidence="1">
    <location>
        <begin position="36"/>
        <end position="56"/>
    </location>
</feature>
<feature type="transmembrane region" description="Helical" evidence="1">
    <location>
        <begin position="7"/>
        <end position="30"/>
    </location>
</feature>
<keyword evidence="1" id="KW-1133">Transmembrane helix</keyword>
<keyword evidence="1" id="KW-0812">Transmembrane</keyword>
<keyword evidence="3" id="KW-1185">Reference proteome</keyword>
<evidence type="ECO:0000256" key="1">
    <source>
        <dbReference type="SAM" id="Phobius"/>
    </source>
</evidence>
<evidence type="ECO:0000313" key="2">
    <source>
        <dbReference type="EMBL" id="GAA1749074.1"/>
    </source>
</evidence>
<reference evidence="3" key="1">
    <citation type="journal article" date="2019" name="Int. J. Syst. Evol. Microbiol.">
        <title>The Global Catalogue of Microorganisms (GCM) 10K type strain sequencing project: providing services to taxonomists for standard genome sequencing and annotation.</title>
        <authorList>
            <consortium name="The Broad Institute Genomics Platform"/>
            <consortium name="The Broad Institute Genome Sequencing Center for Infectious Disease"/>
            <person name="Wu L."/>
            <person name="Ma J."/>
        </authorList>
    </citation>
    <scope>NUCLEOTIDE SEQUENCE [LARGE SCALE GENOMIC DNA]</scope>
    <source>
        <strain evidence="3">JCM 13518</strain>
    </source>
</reference>
<proteinExistence type="predicted"/>
<dbReference type="Proteomes" id="UP001501057">
    <property type="component" value="Unassembled WGS sequence"/>
</dbReference>
<gene>
    <name evidence="2" type="ORF">GCM10009710_31400</name>
</gene>
<sequence>MQETRELGLLLWVGLWTIAGLTALCLALVGGGLQHVLIGLVALALAYAPFGIGQLLERLRGRLATTHAS</sequence>
<dbReference type="RefSeq" id="WP_344203285.1">
    <property type="nucleotide sequence ID" value="NZ_BAAAME010000005.1"/>
</dbReference>
<name>A0ABP4WAN9_9ACTN</name>